<dbReference type="EC" id="1.1.1.271" evidence="5"/>
<evidence type="ECO:0000313" key="8">
    <source>
        <dbReference type="Proteomes" id="UP000019439"/>
    </source>
</evidence>
<evidence type="ECO:0000256" key="3">
    <source>
        <dbReference type="ARBA" id="ARBA00023002"/>
    </source>
</evidence>
<dbReference type="Pfam" id="PF01370">
    <property type="entry name" value="Epimerase"/>
    <property type="match status" value="1"/>
</dbReference>
<name>A0ABN4CRR0_9GAMM</name>
<gene>
    <name evidence="5" type="primary">fcl</name>
    <name evidence="7" type="ORF">BF17_13440</name>
</gene>
<keyword evidence="5" id="KW-0511">Multifunctional enzyme</keyword>
<comment type="similarity">
    <text evidence="1 5">Belongs to the NAD(P)-dependent epimerase/dehydratase family. Fucose synthase subfamily.</text>
</comment>
<dbReference type="HAMAP" id="MF_00956">
    <property type="entry name" value="GDP_fucose_synth"/>
    <property type="match status" value="1"/>
</dbReference>
<dbReference type="InterPro" id="IPR001509">
    <property type="entry name" value="Epimerase_deHydtase"/>
</dbReference>
<feature type="binding site" evidence="5">
    <location>
        <position position="184"/>
    </location>
    <ligand>
        <name>substrate</name>
    </ligand>
</feature>
<dbReference type="PANTHER" id="PTHR43238:SF1">
    <property type="entry name" value="GDP-L-FUCOSE SYNTHASE"/>
    <property type="match status" value="1"/>
</dbReference>
<feature type="site" description="Important for catalytic activity" evidence="5">
    <location>
        <position position="103"/>
    </location>
</feature>
<evidence type="ECO:0000259" key="6">
    <source>
        <dbReference type="Pfam" id="PF01370"/>
    </source>
</evidence>
<dbReference type="InterPro" id="IPR028614">
    <property type="entry name" value="GDP_fucose/colitose_synth"/>
</dbReference>
<dbReference type="Proteomes" id="UP000019439">
    <property type="component" value="Chromosome"/>
</dbReference>
<proteinExistence type="inferred from homology"/>
<feature type="binding site" evidence="5">
    <location>
        <begin position="160"/>
        <end position="163"/>
    </location>
    <ligand>
        <name>NADP(+)</name>
        <dbReference type="ChEBI" id="CHEBI:58349"/>
    </ligand>
</feature>
<keyword evidence="3 5" id="KW-0560">Oxidoreductase</keyword>
<keyword evidence="2 5" id="KW-0521">NADP</keyword>
<feature type="domain" description="NAD-dependent epimerase/dehydratase" evidence="6">
    <location>
        <begin position="3"/>
        <end position="235"/>
    </location>
</feature>
<dbReference type="GeneID" id="96664512"/>
<dbReference type="SUPFAM" id="SSF51735">
    <property type="entry name" value="NAD(P)-binding Rossmann-fold domains"/>
    <property type="match status" value="1"/>
</dbReference>
<sequence length="308" mass="34768">MKILLTGAGGMVGKNILAHTKSKDYEFITPSSKELDLLEKKHITTYLKHHKPNFIIHAAGIVGGIHANINNPVKFLVENMQMGINLLTAAKDNNIRKLLNLGSSCMYPKDCDSGLTEDMILTGELESTNEGYALAKITSAKLCEYINREDSEFQYKTAIPCNLYGKYDKFDENNSHMIPAVIKKIVTAIETGKSEVEIWGDGEARREFMYAEDLADFIFYTINNFTKMPQNINVGLGQDYTITEYYKVIAKILGYKGTFVYDKSKPVGMRRKLIDNTLLSEFGWSNKVDLESGISQTCQYFLNEKNND</sequence>
<comment type="function">
    <text evidence="5">Catalyzes the two-step NADP-dependent conversion of GDP-4-dehydro-6-deoxy-D-mannose to GDP-fucose, involving an epimerase and a reductase reaction.</text>
</comment>
<feature type="binding site" evidence="5">
    <location>
        <position position="136"/>
    </location>
    <ligand>
        <name>NADP(+)</name>
        <dbReference type="ChEBI" id="CHEBI:58349"/>
    </ligand>
</feature>
<dbReference type="InterPro" id="IPR036291">
    <property type="entry name" value="NAD(P)-bd_dom_sf"/>
</dbReference>
<evidence type="ECO:0000313" key="7">
    <source>
        <dbReference type="EMBL" id="AHK20214.1"/>
    </source>
</evidence>
<accession>A0ABN4CRR0</accession>
<dbReference type="Gene3D" id="3.90.25.10">
    <property type="entry name" value="UDP-galactose 4-epimerase, domain 1"/>
    <property type="match status" value="1"/>
</dbReference>
<evidence type="ECO:0000256" key="1">
    <source>
        <dbReference type="ARBA" id="ARBA00005959"/>
    </source>
</evidence>
<evidence type="ECO:0000256" key="4">
    <source>
        <dbReference type="ARBA" id="ARBA00023235"/>
    </source>
</evidence>
<dbReference type="Gene3D" id="3.40.50.720">
    <property type="entry name" value="NAD(P)-binding Rossmann-like Domain"/>
    <property type="match status" value="1"/>
</dbReference>
<dbReference type="PANTHER" id="PTHR43238">
    <property type="entry name" value="GDP-L-FUCOSE SYNTHASE"/>
    <property type="match status" value="1"/>
</dbReference>
<dbReference type="CDD" id="cd05239">
    <property type="entry name" value="GDP_FS_SDR_e"/>
    <property type="match status" value="1"/>
</dbReference>
<evidence type="ECO:0000256" key="5">
    <source>
        <dbReference type="HAMAP-Rule" id="MF_00956"/>
    </source>
</evidence>
<comment type="caution">
    <text evidence="5">Lacks conserved residue(s) required for the propagation of feature annotation.</text>
</comment>
<feature type="active site" description="Proton donor/acceptor" evidence="5">
    <location>
        <position position="132"/>
    </location>
</feature>
<comment type="pathway">
    <text evidence="5">Nucleotide-sugar biosynthesis; GDP-L-fucose biosynthesis via de novo pathway; GDP-L-fucose from GDP-alpha-D-mannose: step 2/2.</text>
</comment>
<feature type="site" description="Important for catalytic activity" evidence="5">
    <location>
        <position position="105"/>
    </location>
</feature>
<organism evidence="7 8">
    <name type="scientific">Yersinia similis</name>
    <dbReference type="NCBI Taxonomy" id="367190"/>
    <lineage>
        <taxon>Bacteria</taxon>
        <taxon>Pseudomonadati</taxon>
        <taxon>Pseudomonadota</taxon>
        <taxon>Gammaproteobacteria</taxon>
        <taxon>Enterobacterales</taxon>
        <taxon>Yersiniaceae</taxon>
        <taxon>Yersinia</taxon>
    </lineage>
</organism>
<keyword evidence="4 5" id="KW-0413">Isomerase</keyword>
<evidence type="ECO:0000256" key="2">
    <source>
        <dbReference type="ARBA" id="ARBA00022857"/>
    </source>
</evidence>
<dbReference type="EMBL" id="CP007230">
    <property type="protein sequence ID" value="AHK20214.1"/>
    <property type="molecule type" value="Genomic_DNA"/>
</dbReference>
<feature type="binding site" evidence="5">
    <location>
        <position position="206"/>
    </location>
    <ligand>
        <name>substrate</name>
    </ligand>
</feature>
<protein>
    <recommendedName>
        <fullName evidence="5">GDP-L-fucose synthase</fullName>
        <ecNumber evidence="5">1.1.1.271</ecNumber>
    </recommendedName>
    <alternativeName>
        <fullName evidence="5">GDP-4-keto-6-deoxy-D-mannose-3,5-epimerase-4-reductase</fullName>
    </alternativeName>
</protein>
<comment type="catalytic activity">
    <reaction evidence="5">
        <text>GDP-beta-L-fucose + NADP(+) = GDP-4-dehydro-alpha-D-rhamnose + NADPH + H(+)</text>
        <dbReference type="Rhea" id="RHEA:18885"/>
        <dbReference type="ChEBI" id="CHEBI:15378"/>
        <dbReference type="ChEBI" id="CHEBI:57273"/>
        <dbReference type="ChEBI" id="CHEBI:57783"/>
        <dbReference type="ChEBI" id="CHEBI:57964"/>
        <dbReference type="ChEBI" id="CHEBI:58349"/>
        <dbReference type="EC" id="1.1.1.271"/>
    </reaction>
</comment>
<feature type="binding site" evidence="5">
    <location>
        <begin position="101"/>
        <end position="104"/>
    </location>
    <ligand>
        <name>NADP(+)</name>
        <dbReference type="ChEBI" id="CHEBI:58349"/>
    </ligand>
</feature>
<reference evidence="7 8" key="1">
    <citation type="journal article" date="2014" name="Genome Announc.">
        <title>Genome Sequence of Yersinia similis Y228T, a Member of the Yersinia pseudotuberculosis Complex.</title>
        <authorList>
            <person name="Sprague L.D."/>
            <person name="Neubauer H."/>
        </authorList>
    </citation>
    <scope>NUCLEOTIDE SEQUENCE [LARGE SCALE GENOMIC DNA]</scope>
    <source>
        <strain evidence="7 8">228</strain>
    </source>
</reference>
<keyword evidence="8" id="KW-1185">Reference proteome</keyword>
<dbReference type="RefSeq" id="WP_025382877.1">
    <property type="nucleotide sequence ID" value="NZ_CGBP01000006.1"/>
</dbReference>
<feature type="binding site" evidence="5">
    <location>
        <position position="176"/>
    </location>
    <ligand>
        <name>NADP(+)</name>
        <dbReference type="ChEBI" id="CHEBI:58349"/>
    </ligand>
</feature>
<feature type="binding site" evidence="5">
    <location>
        <position position="199"/>
    </location>
    <ligand>
        <name>substrate</name>
    </ligand>
</feature>
<feature type="binding site" evidence="5">
    <location>
        <begin position="7"/>
        <end position="13"/>
    </location>
    <ligand>
        <name>NADP(+)</name>
        <dbReference type="ChEBI" id="CHEBI:58349"/>
    </ligand>
</feature>